<accession>M6VL08</accession>
<proteinExistence type="predicted"/>
<dbReference type="EMBL" id="AKWD02000005">
    <property type="protein sequence ID" value="EMO55801.1"/>
    <property type="molecule type" value="Genomic_DNA"/>
</dbReference>
<dbReference type="AlphaFoldDB" id="M6VL08"/>
<gene>
    <name evidence="1" type="ORF">LEP1GSC172_0441</name>
</gene>
<evidence type="ECO:0000313" key="2">
    <source>
        <dbReference type="Proteomes" id="UP000012112"/>
    </source>
</evidence>
<comment type="caution">
    <text evidence="1">The sequence shown here is derived from an EMBL/GenBank/DDBJ whole genome shotgun (WGS) entry which is preliminary data.</text>
</comment>
<reference evidence="1 2" key="1">
    <citation type="submission" date="2013-01" db="EMBL/GenBank/DDBJ databases">
        <authorList>
            <person name="Harkins D.M."/>
            <person name="Durkin A.S."/>
            <person name="Brinkac L.M."/>
            <person name="Haft D.H."/>
            <person name="Selengut J.D."/>
            <person name="Sanka R."/>
            <person name="DePew J."/>
            <person name="Purushe J."/>
            <person name="Matthias M.A."/>
            <person name="Vinetz J.M."/>
            <person name="Sutton G.G."/>
            <person name="Nierman W.C."/>
            <person name="Fouts D.E."/>
        </authorList>
    </citation>
    <scope>NUCLEOTIDE SEQUENCE [LARGE SCALE GENOMIC DNA]</scope>
    <source>
        <strain evidence="1 2">HAI1536</strain>
    </source>
</reference>
<protein>
    <submittedName>
        <fullName evidence="1">Uncharacterized protein</fullName>
    </submittedName>
</protein>
<sequence length="43" mass="5213">MIPFFKKEFKIASYSFIHTNFKKRLHVFTILSFVHSIFFNSTI</sequence>
<evidence type="ECO:0000313" key="1">
    <source>
        <dbReference type="EMBL" id="EMO55801.1"/>
    </source>
</evidence>
<name>M6VL08_9LEPT</name>
<dbReference type="Proteomes" id="UP000012112">
    <property type="component" value="Unassembled WGS sequence"/>
</dbReference>
<organism evidence="1 2">
    <name type="scientific">Leptospira noguchii</name>
    <dbReference type="NCBI Taxonomy" id="28182"/>
    <lineage>
        <taxon>Bacteria</taxon>
        <taxon>Pseudomonadati</taxon>
        <taxon>Spirochaetota</taxon>
        <taxon>Spirochaetia</taxon>
        <taxon>Leptospirales</taxon>
        <taxon>Leptospiraceae</taxon>
        <taxon>Leptospira</taxon>
    </lineage>
</organism>